<dbReference type="PANTHER" id="PTHR22811">
    <property type="entry name" value="TRANSMEMBRANE EMP24 DOMAIN-CONTAINING PROTEIN"/>
    <property type="match status" value="1"/>
</dbReference>
<keyword evidence="3 7" id="KW-0812">Transmembrane</keyword>
<evidence type="ECO:0000259" key="10">
    <source>
        <dbReference type="PROSITE" id="PS50866"/>
    </source>
</evidence>
<dbReference type="AlphaFoldDB" id="A0ABD3DHI8"/>
<gene>
    <name evidence="11" type="ORF">CASFOL_012580</name>
</gene>
<reference evidence="12" key="1">
    <citation type="journal article" date="2024" name="IScience">
        <title>Strigolactones Initiate the Formation of Haustorium-like Structures in Castilleja.</title>
        <authorList>
            <person name="Buerger M."/>
            <person name="Peterson D."/>
            <person name="Chory J."/>
        </authorList>
    </citation>
    <scope>NUCLEOTIDE SEQUENCE [LARGE SCALE GENOMIC DNA]</scope>
</reference>
<feature type="domain" description="GOLD" evidence="10">
    <location>
        <begin position="32"/>
        <end position="148"/>
    </location>
</feature>
<keyword evidence="6 8" id="KW-0472">Membrane</keyword>
<evidence type="ECO:0000256" key="2">
    <source>
        <dbReference type="ARBA" id="ARBA00007104"/>
    </source>
</evidence>
<comment type="similarity">
    <text evidence="2 7">Belongs to the EMP24/GP25L family.</text>
</comment>
<organism evidence="11 12">
    <name type="scientific">Castilleja foliolosa</name>
    <dbReference type="NCBI Taxonomy" id="1961234"/>
    <lineage>
        <taxon>Eukaryota</taxon>
        <taxon>Viridiplantae</taxon>
        <taxon>Streptophyta</taxon>
        <taxon>Embryophyta</taxon>
        <taxon>Tracheophyta</taxon>
        <taxon>Spermatophyta</taxon>
        <taxon>Magnoliopsida</taxon>
        <taxon>eudicotyledons</taxon>
        <taxon>Gunneridae</taxon>
        <taxon>Pentapetalae</taxon>
        <taxon>asterids</taxon>
        <taxon>lamiids</taxon>
        <taxon>Lamiales</taxon>
        <taxon>Orobanchaceae</taxon>
        <taxon>Pedicularideae</taxon>
        <taxon>Castillejinae</taxon>
        <taxon>Castilleja</taxon>
    </lineage>
</organism>
<evidence type="ECO:0000313" key="11">
    <source>
        <dbReference type="EMBL" id="KAL3641765.1"/>
    </source>
</evidence>
<dbReference type="EMBL" id="JAVIJP010000016">
    <property type="protein sequence ID" value="KAL3641765.1"/>
    <property type="molecule type" value="Genomic_DNA"/>
</dbReference>
<sequence>MVANHLWAVMLALAVVLPVARGIWLELPGKEVKCLSEELQNKVVVFGEYYAFYGEHDDINSTSSPSISVKVTSPHGNELHHNEKVPYGKFAFTTTESGSYHACFWVDGEQTGRNITVGLDWKNGIATKDWDSIAKKEKIEGLDLELKKLEVAVEYIHDKMIHMMSREMAMKVVNDATNARVAKYSVLSLGLCVVVSILQLLYLRRYFRKKKLI</sequence>
<dbReference type="PROSITE" id="PS50866">
    <property type="entry name" value="GOLD"/>
    <property type="match status" value="1"/>
</dbReference>
<keyword evidence="5 8" id="KW-1133">Transmembrane helix</keyword>
<comment type="subcellular location">
    <subcellularLocation>
        <location evidence="1 7">Membrane</location>
        <topology evidence="1 7">Single-pass type I membrane protein</topology>
    </subcellularLocation>
</comment>
<feature type="transmembrane region" description="Helical" evidence="8">
    <location>
        <begin position="184"/>
        <end position="203"/>
    </location>
</feature>
<proteinExistence type="inferred from homology"/>
<evidence type="ECO:0000256" key="8">
    <source>
        <dbReference type="SAM" id="Phobius"/>
    </source>
</evidence>
<accession>A0ABD3DHI8</accession>
<dbReference type="GO" id="GO:0016020">
    <property type="term" value="C:membrane"/>
    <property type="evidence" value="ECO:0007669"/>
    <property type="project" value="UniProtKB-SubCell"/>
</dbReference>
<evidence type="ECO:0000256" key="1">
    <source>
        <dbReference type="ARBA" id="ARBA00004479"/>
    </source>
</evidence>
<protein>
    <recommendedName>
        <fullName evidence="10">GOLD domain-containing protein</fullName>
    </recommendedName>
</protein>
<evidence type="ECO:0000256" key="7">
    <source>
        <dbReference type="RuleBase" id="RU003827"/>
    </source>
</evidence>
<name>A0ABD3DHI8_9LAMI</name>
<feature type="signal peptide" evidence="9">
    <location>
        <begin position="1"/>
        <end position="22"/>
    </location>
</feature>
<evidence type="ECO:0000256" key="5">
    <source>
        <dbReference type="ARBA" id="ARBA00022989"/>
    </source>
</evidence>
<evidence type="ECO:0000256" key="3">
    <source>
        <dbReference type="ARBA" id="ARBA00022692"/>
    </source>
</evidence>
<dbReference type="SMART" id="SM01190">
    <property type="entry name" value="EMP24_GP25L"/>
    <property type="match status" value="1"/>
</dbReference>
<comment type="caution">
    <text evidence="11">The sequence shown here is derived from an EMBL/GenBank/DDBJ whole genome shotgun (WGS) entry which is preliminary data.</text>
</comment>
<evidence type="ECO:0000256" key="4">
    <source>
        <dbReference type="ARBA" id="ARBA00022729"/>
    </source>
</evidence>
<keyword evidence="4 9" id="KW-0732">Signal</keyword>
<dbReference type="InterPro" id="IPR009038">
    <property type="entry name" value="GOLD_dom"/>
</dbReference>
<feature type="chain" id="PRO_5044772620" description="GOLD domain-containing protein" evidence="9">
    <location>
        <begin position="23"/>
        <end position="213"/>
    </location>
</feature>
<dbReference type="InterPro" id="IPR015720">
    <property type="entry name" value="Emp24-like"/>
</dbReference>
<dbReference type="Proteomes" id="UP001632038">
    <property type="component" value="Unassembled WGS sequence"/>
</dbReference>
<dbReference type="Pfam" id="PF01105">
    <property type="entry name" value="EMP24_GP25L"/>
    <property type="match status" value="1"/>
</dbReference>
<evidence type="ECO:0000256" key="6">
    <source>
        <dbReference type="ARBA" id="ARBA00023136"/>
    </source>
</evidence>
<evidence type="ECO:0000313" key="12">
    <source>
        <dbReference type="Proteomes" id="UP001632038"/>
    </source>
</evidence>
<keyword evidence="12" id="KW-1185">Reference proteome</keyword>
<evidence type="ECO:0000256" key="9">
    <source>
        <dbReference type="SAM" id="SignalP"/>
    </source>
</evidence>